<comment type="caution">
    <text evidence="3">The sequence shown here is derived from an EMBL/GenBank/DDBJ whole genome shotgun (WGS) entry which is preliminary data.</text>
</comment>
<evidence type="ECO:0000313" key="3">
    <source>
        <dbReference type="EMBL" id="RDW82560.1"/>
    </source>
</evidence>
<evidence type="ECO:0000256" key="2">
    <source>
        <dbReference type="SAM" id="MobiDB-lite"/>
    </source>
</evidence>
<evidence type="ECO:0000313" key="4">
    <source>
        <dbReference type="Proteomes" id="UP000256645"/>
    </source>
</evidence>
<feature type="coiled-coil region" evidence="1">
    <location>
        <begin position="126"/>
        <end position="174"/>
    </location>
</feature>
<name>A0A3D8S8K6_9HELO</name>
<feature type="compositionally biased region" description="Polar residues" evidence="2">
    <location>
        <begin position="21"/>
        <end position="39"/>
    </location>
</feature>
<dbReference type="STRING" id="1849047.A0A3D8S8K6"/>
<gene>
    <name evidence="3" type="ORF">BP6252_03672</name>
</gene>
<proteinExistence type="predicted"/>
<keyword evidence="1" id="KW-0175">Coiled coil</keyword>
<dbReference type="AlphaFoldDB" id="A0A3D8S8K6"/>
<accession>A0A3D8S8K6</accession>
<dbReference type="Proteomes" id="UP000256645">
    <property type="component" value="Unassembled WGS sequence"/>
</dbReference>
<dbReference type="OrthoDB" id="5376010at2759"/>
<feature type="compositionally biased region" description="Basic residues" evidence="2">
    <location>
        <begin position="40"/>
        <end position="65"/>
    </location>
</feature>
<protein>
    <submittedName>
        <fullName evidence="3">Uncharacterized protein</fullName>
    </submittedName>
</protein>
<feature type="compositionally biased region" description="Acidic residues" evidence="2">
    <location>
        <begin position="73"/>
        <end position="84"/>
    </location>
</feature>
<organism evidence="3 4">
    <name type="scientific">Coleophoma cylindrospora</name>
    <dbReference type="NCBI Taxonomy" id="1849047"/>
    <lineage>
        <taxon>Eukaryota</taxon>
        <taxon>Fungi</taxon>
        <taxon>Dikarya</taxon>
        <taxon>Ascomycota</taxon>
        <taxon>Pezizomycotina</taxon>
        <taxon>Leotiomycetes</taxon>
        <taxon>Helotiales</taxon>
        <taxon>Dermateaceae</taxon>
        <taxon>Coleophoma</taxon>
    </lineage>
</organism>
<evidence type="ECO:0000256" key="1">
    <source>
        <dbReference type="SAM" id="Coils"/>
    </source>
</evidence>
<feature type="region of interest" description="Disordered" evidence="2">
    <location>
        <begin position="1"/>
        <end position="84"/>
    </location>
</feature>
<keyword evidence="4" id="KW-1185">Reference proteome</keyword>
<dbReference type="EMBL" id="PDLM01000003">
    <property type="protein sequence ID" value="RDW82560.1"/>
    <property type="molecule type" value="Genomic_DNA"/>
</dbReference>
<reference evidence="3 4" key="1">
    <citation type="journal article" date="2018" name="IMA Fungus">
        <title>IMA Genome-F 9: Draft genome sequence of Annulohypoxylon stygium, Aspergillus mulundensis, Berkeleyomyces basicola (syn. Thielaviopsis basicola), Ceratocystis smalleyi, two Cercospora beticola strains, Coleophoma cylindrospora, Fusarium fracticaudum, Phialophora cf. hyalina, and Morchella septimelata.</title>
        <authorList>
            <person name="Wingfield B.D."/>
            <person name="Bills G.F."/>
            <person name="Dong Y."/>
            <person name="Huang W."/>
            <person name="Nel W.J."/>
            <person name="Swalarsk-Parry B.S."/>
            <person name="Vaghefi N."/>
            <person name="Wilken P.M."/>
            <person name="An Z."/>
            <person name="de Beer Z.W."/>
            <person name="De Vos L."/>
            <person name="Chen L."/>
            <person name="Duong T.A."/>
            <person name="Gao Y."/>
            <person name="Hammerbacher A."/>
            <person name="Kikkert J.R."/>
            <person name="Li Y."/>
            <person name="Li H."/>
            <person name="Li K."/>
            <person name="Li Q."/>
            <person name="Liu X."/>
            <person name="Ma X."/>
            <person name="Naidoo K."/>
            <person name="Pethybridge S.J."/>
            <person name="Sun J."/>
            <person name="Steenkamp E.T."/>
            <person name="van der Nest M.A."/>
            <person name="van Wyk S."/>
            <person name="Wingfield M.J."/>
            <person name="Xiong C."/>
            <person name="Yue Q."/>
            <person name="Zhang X."/>
        </authorList>
    </citation>
    <scope>NUCLEOTIDE SEQUENCE [LARGE SCALE GENOMIC DNA]</scope>
    <source>
        <strain evidence="3 4">BP6252</strain>
    </source>
</reference>
<sequence length="576" mass="64433">MVTTRSQSGVLDRQKYDLKTLEQNSVTRSNSAASGSSKVQKARGKTRKNGKRSAKGASKKGKKIRSERSQQSSDDEDQEVEELVTQTEDYELLENTFPEFDLTEGIPNFFPKTIIGAREESGKSNIERAEEQVLKWREIREAHEEHYPKILPFIDGRIQEAERARAELEDNEENNRVGSTDPAGDAIAQRLAVLQEGLRRSKFGPEMDNIQAAIDGYQSGAIQYSDKYTIIYAGQIVDQASSYADFTADRQARLDRYFEKYGTHWLYYEPPLVIHPEAAPKVAGCVSLGQSGSHWYVTLGVWKRSGWVYRVFGDQDQALPFPVVNGQVSCQSDGPKLGFRTLADTGSTYPTLYKEDFQDLGIDETLYACQSFVVANTANGRLIYRQYEVFVQVLRDDATVPVDPNDRVYPNHPAYLGGLFPVSEILTARGAVDQNGIVSNHRLSGMVPFDCCYLSSTPGSSYLYLGEDRKDVLGIHKMPGQMRYAVNVQRRWNIFNQDQVRDPLVRFNHRQGDLIDEDHLTIPHSSIETSFGATNPAYSSLWRPATQIQGMQMPPPPAGPFRVVGNPAAAAPPAVP</sequence>